<dbReference type="Proteomes" id="UP001150603">
    <property type="component" value="Unassembled WGS sequence"/>
</dbReference>
<dbReference type="EMBL" id="JANBPW010003530">
    <property type="protein sequence ID" value="KAJ1937402.1"/>
    <property type="molecule type" value="Genomic_DNA"/>
</dbReference>
<evidence type="ECO:0000313" key="2">
    <source>
        <dbReference type="Proteomes" id="UP001150603"/>
    </source>
</evidence>
<accession>A0ACC1J4N2</accession>
<name>A0ACC1J4N2_9FUNG</name>
<organism evidence="1 2">
    <name type="scientific">Linderina macrospora</name>
    <dbReference type="NCBI Taxonomy" id="4868"/>
    <lineage>
        <taxon>Eukaryota</taxon>
        <taxon>Fungi</taxon>
        <taxon>Fungi incertae sedis</taxon>
        <taxon>Zoopagomycota</taxon>
        <taxon>Kickxellomycotina</taxon>
        <taxon>Kickxellomycetes</taxon>
        <taxon>Kickxellales</taxon>
        <taxon>Kickxellaceae</taxon>
        <taxon>Linderina</taxon>
    </lineage>
</organism>
<gene>
    <name evidence="1" type="ORF">FBU59_004759</name>
</gene>
<comment type="caution">
    <text evidence="1">The sequence shown here is derived from an EMBL/GenBank/DDBJ whole genome shotgun (WGS) entry which is preliminary data.</text>
</comment>
<evidence type="ECO:0000313" key="1">
    <source>
        <dbReference type="EMBL" id="KAJ1937402.1"/>
    </source>
</evidence>
<proteinExistence type="predicted"/>
<sequence length="304" mass="32883">MLGQSAYGFIADDAYKLDYPAVYANDTEDASVMVMRLNAKSQDGAPVTTRLVAFNCDTCILVVAMMFPEQPAVPLTNLAVRRVDESLEAQRAMAGAEATASNTQQETSRQVSRASGIFVTRATQPKACFVLECLDAGPEIITPEGLVTKPIGPSIVFVTNSVGRLLDAEGDELIGTPFLRLVAPESLLRASKFIDDLARTDQIVFSSFYLLQTPRLHEDGNQEETAPGRRVEVEVVGAQSDDGVVFLCRRIRVCASPGVAGMPLDAIAIDEEDDAERDGYLSLNEIISSEPETSDCPSRWSSLV</sequence>
<reference evidence="1" key="1">
    <citation type="submission" date="2022-07" db="EMBL/GenBank/DDBJ databases">
        <title>Phylogenomic reconstructions and comparative analyses of Kickxellomycotina fungi.</title>
        <authorList>
            <person name="Reynolds N.K."/>
            <person name="Stajich J.E."/>
            <person name="Barry K."/>
            <person name="Grigoriev I.V."/>
            <person name="Crous P."/>
            <person name="Smith M.E."/>
        </authorList>
    </citation>
    <scope>NUCLEOTIDE SEQUENCE</scope>
    <source>
        <strain evidence="1">NRRL 5244</strain>
    </source>
</reference>
<protein>
    <submittedName>
        <fullName evidence="1">Uncharacterized protein</fullName>
    </submittedName>
</protein>
<keyword evidence="2" id="KW-1185">Reference proteome</keyword>